<reference evidence="1 2" key="1">
    <citation type="submission" date="2024-04" db="EMBL/GenBank/DDBJ databases">
        <title>Tritrichomonas musculus Genome.</title>
        <authorList>
            <person name="Alves-Ferreira E."/>
            <person name="Grigg M."/>
            <person name="Lorenzi H."/>
            <person name="Galac M."/>
        </authorList>
    </citation>
    <scope>NUCLEOTIDE SEQUENCE [LARGE SCALE GENOMIC DNA]</scope>
    <source>
        <strain evidence="1 2">EAF2021</strain>
    </source>
</reference>
<comment type="caution">
    <text evidence="1">The sequence shown here is derived from an EMBL/GenBank/DDBJ whole genome shotgun (WGS) entry which is preliminary data.</text>
</comment>
<protein>
    <recommendedName>
        <fullName evidence="3">Importin N-terminal domain-containing protein</fullName>
    </recommendedName>
</protein>
<gene>
    <name evidence="1" type="ORF">M9Y10_013979</name>
</gene>
<name>A0ABR2KZ33_9EUKA</name>
<evidence type="ECO:0000313" key="2">
    <source>
        <dbReference type="Proteomes" id="UP001470230"/>
    </source>
</evidence>
<evidence type="ECO:0008006" key="3">
    <source>
        <dbReference type="Google" id="ProtNLM"/>
    </source>
</evidence>
<organism evidence="1 2">
    <name type="scientific">Tritrichomonas musculus</name>
    <dbReference type="NCBI Taxonomy" id="1915356"/>
    <lineage>
        <taxon>Eukaryota</taxon>
        <taxon>Metamonada</taxon>
        <taxon>Parabasalia</taxon>
        <taxon>Tritrichomonadida</taxon>
        <taxon>Tritrichomonadidae</taxon>
        <taxon>Tritrichomonas</taxon>
    </lineage>
</organism>
<sequence>MTIKTKGQLIVNSGKMLSDEQLAQLEATIDILYKSGDHPDQKTILNSYTTDPLKIPILQKILENPNPSDNMTHFALTSLRSLFEIIYIQWNPDIYFSFQDWCLHLLFNKADLLNAMNLEAFCKLYGVLFSCGIRIIPDFQFVSDTIQFFFDSSNITHVRIGLNLCTNMIYSLNKIKDHIFNRQQAIKEKTILTCYIIGSSVFINRQFFDDQNVIRDAIVLLIACLSYDEDIIKDTSMIFLPRTEQWNDQLSNTNYLLTTISNFYFDNDFSEELRKPILDFIFYLTSIRLDYSIRIEYTNILTNIIIKILQMNPLVNDTENIGRINCIISKINFSIISKDISLISSFDEFISTVFFYTNQYFQLDFFISKINEFSVLLNFWSNICSKIPQKVEELTVISQNLYNILIEVASNGLNLCSQFSLPFISYISSFVYKIGLNNDRNFFKQIFTNHEFFQNELYGCYDAYKRGNESCAPLLSALELKVTQSALIVSSPIICKMTIPDDFLRGFSMLYLINFFRESCEKVTKKPREMNPNSGCFECLFLENVVTFLITKIERGSKYLEKSYTSFVILNSSIKLIEEMHPFFLNRLLFIVKNYPTDHPIVETIFSSILSFYSLNLNDVTIVYLCSTFLYGFLYKSNKENNFQIRQWPIKARIKFHRIFSTLMSNSMTFLADFNERKIDFISYLNDLKNRIENLEKCPNKDIQANLYLNDLYGLFRDIQNSEAYSILNDIFYPTIFIFKNFKVMHHLILKFLAEFTENRHNRILSKKREKTKLKDQQKKNLNDLLIFKECGFYLIQFFENFSNSPENSFSDLKYAYRLLTNIFESYSSVIGALKFYENKFYEDLLAGFIKNIDYVVSFADLQNSKLTLIILQFLAVFGIKKLLFLDVFRKSGDFFNSILILVYKIVLDINMKPISIESFNSMKSFLAVSFNLMNSVVCFFIEESDAKNSLILQNSDNKRNLLFILDNFLDVLVKYPSLANGDAGSFFLNALILCPEMVEKVRDSVLIMLQNTVNGVNNEAISVYKYVIHCLPEKEAEIPPDDE</sequence>
<dbReference type="Proteomes" id="UP001470230">
    <property type="component" value="Unassembled WGS sequence"/>
</dbReference>
<evidence type="ECO:0000313" key="1">
    <source>
        <dbReference type="EMBL" id="KAK8896088.1"/>
    </source>
</evidence>
<keyword evidence="2" id="KW-1185">Reference proteome</keyword>
<dbReference type="EMBL" id="JAPFFF010000002">
    <property type="protein sequence ID" value="KAK8896088.1"/>
    <property type="molecule type" value="Genomic_DNA"/>
</dbReference>
<accession>A0ABR2KZ33</accession>
<proteinExistence type="predicted"/>